<keyword evidence="4 11" id="KW-0328">Glycosyltransferase</keyword>
<feature type="transmembrane region" description="Helical" evidence="10">
    <location>
        <begin position="291"/>
        <end position="313"/>
    </location>
</feature>
<dbReference type="RefSeq" id="WP_378071042.1">
    <property type="nucleotide sequence ID" value="NZ_JBHSBL010000024.1"/>
</dbReference>
<dbReference type="PANTHER" id="PTHR12468">
    <property type="entry name" value="GPI MANNOSYLTRANSFERASE 2"/>
    <property type="match status" value="1"/>
</dbReference>
<evidence type="ECO:0000256" key="5">
    <source>
        <dbReference type="ARBA" id="ARBA00022679"/>
    </source>
</evidence>
<dbReference type="EMBL" id="JBHSBL010000024">
    <property type="protein sequence ID" value="MFC4070154.1"/>
    <property type="molecule type" value="Genomic_DNA"/>
</dbReference>
<comment type="pathway">
    <text evidence="2">Glycolipid biosynthesis; glycosylphosphatidylinositol-anchor biosynthesis.</text>
</comment>
<feature type="transmembrane region" description="Helical" evidence="10">
    <location>
        <begin position="149"/>
        <end position="181"/>
    </location>
</feature>
<evidence type="ECO:0000256" key="8">
    <source>
        <dbReference type="ARBA" id="ARBA00022989"/>
    </source>
</evidence>
<feature type="transmembrane region" description="Helical" evidence="10">
    <location>
        <begin position="115"/>
        <end position="137"/>
    </location>
</feature>
<keyword evidence="12" id="KW-1185">Reference proteome</keyword>
<evidence type="ECO:0000256" key="9">
    <source>
        <dbReference type="ARBA" id="ARBA00023136"/>
    </source>
</evidence>
<dbReference type="Proteomes" id="UP001595867">
    <property type="component" value="Unassembled WGS sequence"/>
</dbReference>
<comment type="subcellular location">
    <subcellularLocation>
        <location evidence="1">Endoplasmic reticulum membrane</location>
        <topology evidence="1">Multi-pass membrane protein</topology>
    </subcellularLocation>
</comment>
<feature type="transmembrane region" description="Helical" evidence="10">
    <location>
        <begin position="376"/>
        <end position="399"/>
    </location>
</feature>
<dbReference type="GO" id="GO:0016757">
    <property type="term" value="F:glycosyltransferase activity"/>
    <property type="evidence" value="ECO:0007669"/>
    <property type="project" value="UniProtKB-KW"/>
</dbReference>
<feature type="transmembrane region" description="Helical" evidence="10">
    <location>
        <begin position="29"/>
        <end position="51"/>
    </location>
</feature>
<evidence type="ECO:0000256" key="7">
    <source>
        <dbReference type="ARBA" id="ARBA00022824"/>
    </source>
</evidence>
<dbReference type="InterPro" id="IPR007315">
    <property type="entry name" value="PIG-V/Gpi18"/>
</dbReference>
<sequence length="400" mass="43268">MDTLTLAPSPVRAPEPTEAVPLHRPWRTAAVTGLSVWAVLTVLHLAVSAVVRLPHEGAETPGLWSILLAWNNWDAGHYVRIAEEGYHVGPGFPAFFPLYPILIRVFDVIVPGGPLISALVVANLAAWGALVMLHRLADHEFGPRVAQRATWYLAAFPMGFFLFIGYNESLFLLLAIAALYAGRRGHWWLAGTMGALSSATRLFGVLLMLPLAVEYLRQIGWRPRGLRPDVLGIAMVPLGVVAYSVYCLIDLGSPLAFSIAQDQWGRQYTFPGGAVVTAIQQGARHGLLHPAALGAIVDVGTTLAAVALLVLCVKGRFRFRRDQMYLVAQGAITVLMLMSTEVGGRSMQSAARYSMEAVAIFLILARMGGRPWVDRAVVVTGVGLQAVLLLVFMSGTFLVA</sequence>
<evidence type="ECO:0000256" key="1">
    <source>
        <dbReference type="ARBA" id="ARBA00004477"/>
    </source>
</evidence>
<keyword evidence="8 10" id="KW-1133">Transmembrane helix</keyword>
<evidence type="ECO:0000313" key="11">
    <source>
        <dbReference type="EMBL" id="MFC4070154.1"/>
    </source>
</evidence>
<evidence type="ECO:0000256" key="6">
    <source>
        <dbReference type="ARBA" id="ARBA00022692"/>
    </source>
</evidence>
<evidence type="ECO:0000256" key="4">
    <source>
        <dbReference type="ARBA" id="ARBA00022676"/>
    </source>
</evidence>
<evidence type="ECO:0000256" key="3">
    <source>
        <dbReference type="ARBA" id="ARBA00022502"/>
    </source>
</evidence>
<evidence type="ECO:0000256" key="2">
    <source>
        <dbReference type="ARBA" id="ARBA00004687"/>
    </source>
</evidence>
<dbReference type="PANTHER" id="PTHR12468:SF2">
    <property type="entry name" value="GPI MANNOSYLTRANSFERASE 2"/>
    <property type="match status" value="1"/>
</dbReference>
<gene>
    <name evidence="11" type="ORF">ACFO0C_34935</name>
</gene>
<protein>
    <submittedName>
        <fullName evidence="11">Mannosyltransferase family protein</fullName>
    </submittedName>
</protein>
<dbReference type="Pfam" id="PF04188">
    <property type="entry name" value="Mannosyl_trans2"/>
    <property type="match status" value="1"/>
</dbReference>
<keyword evidence="6 10" id="KW-0812">Transmembrane</keyword>
<organism evidence="11 12">
    <name type="scientific">Actinoplanes subglobosus</name>
    <dbReference type="NCBI Taxonomy" id="1547892"/>
    <lineage>
        <taxon>Bacteria</taxon>
        <taxon>Bacillati</taxon>
        <taxon>Actinomycetota</taxon>
        <taxon>Actinomycetes</taxon>
        <taxon>Micromonosporales</taxon>
        <taxon>Micromonosporaceae</taxon>
        <taxon>Actinoplanes</taxon>
    </lineage>
</organism>
<feature type="transmembrane region" description="Helical" evidence="10">
    <location>
        <begin position="187"/>
        <end position="209"/>
    </location>
</feature>
<evidence type="ECO:0000256" key="10">
    <source>
        <dbReference type="SAM" id="Phobius"/>
    </source>
</evidence>
<comment type="caution">
    <text evidence="11">The sequence shown here is derived from an EMBL/GenBank/DDBJ whole genome shotgun (WGS) entry which is preliminary data.</text>
</comment>
<evidence type="ECO:0000313" key="12">
    <source>
        <dbReference type="Proteomes" id="UP001595867"/>
    </source>
</evidence>
<reference evidence="12" key="1">
    <citation type="journal article" date="2019" name="Int. J. Syst. Evol. Microbiol.">
        <title>The Global Catalogue of Microorganisms (GCM) 10K type strain sequencing project: providing services to taxonomists for standard genome sequencing and annotation.</title>
        <authorList>
            <consortium name="The Broad Institute Genomics Platform"/>
            <consortium name="The Broad Institute Genome Sequencing Center for Infectious Disease"/>
            <person name="Wu L."/>
            <person name="Ma J."/>
        </authorList>
    </citation>
    <scope>NUCLEOTIDE SEQUENCE [LARGE SCALE GENOMIC DNA]</scope>
    <source>
        <strain evidence="12">TBRC 5832</strain>
    </source>
</reference>
<keyword evidence="9 10" id="KW-0472">Membrane</keyword>
<proteinExistence type="predicted"/>
<feature type="transmembrane region" description="Helical" evidence="10">
    <location>
        <begin position="325"/>
        <end position="344"/>
    </location>
</feature>
<keyword evidence="3" id="KW-0337">GPI-anchor biosynthesis</keyword>
<keyword evidence="7" id="KW-0256">Endoplasmic reticulum</keyword>
<name>A0ABV8J0R5_9ACTN</name>
<feature type="transmembrane region" description="Helical" evidence="10">
    <location>
        <begin position="230"/>
        <end position="249"/>
    </location>
</feature>
<accession>A0ABV8J0R5</accession>
<keyword evidence="5" id="KW-0808">Transferase</keyword>